<evidence type="ECO:0000313" key="2">
    <source>
        <dbReference type="Proteomes" id="UP000464378"/>
    </source>
</evidence>
<dbReference type="InParanoid" id="A0A6C2YSX1"/>
<reference evidence="1" key="1">
    <citation type="submission" date="2019-04" db="EMBL/GenBank/DDBJ databases">
        <authorList>
            <consortium name="Science for Life Laboratories"/>
        </authorList>
    </citation>
    <scope>NUCLEOTIDE SEQUENCE</scope>
    <source>
        <strain evidence="1">MBLW1</strain>
    </source>
</reference>
<dbReference type="AlphaFoldDB" id="A0A6C2YSX1"/>
<dbReference type="Proteomes" id="UP000464378">
    <property type="component" value="Chromosome"/>
</dbReference>
<organism evidence="1">
    <name type="scientific">Tuwongella immobilis</name>
    <dbReference type="NCBI Taxonomy" id="692036"/>
    <lineage>
        <taxon>Bacteria</taxon>
        <taxon>Pseudomonadati</taxon>
        <taxon>Planctomycetota</taxon>
        <taxon>Planctomycetia</taxon>
        <taxon>Gemmatales</taxon>
        <taxon>Gemmataceae</taxon>
        <taxon>Tuwongella</taxon>
    </lineage>
</organism>
<keyword evidence="2" id="KW-1185">Reference proteome</keyword>
<evidence type="ECO:0000313" key="1">
    <source>
        <dbReference type="EMBL" id="VIP03982.1"/>
    </source>
</evidence>
<sequence>MRTLLAALVLSLLGGHVRAEPLIELPRELKGQPGRLIRLSAKTAPECKIVRWLVASEDADVIPLGDDGKSAIFSAATSGTYKIVAYTAKGDIPSEPAVCSITVGQPTPPAPPTPPRPVPPTDPLAAELRALLAADSSSEKSKHVESLCELYRQAQLTADDPAVGTAGALAEILKRSSAALVPSTALIGVRKRVSEVLGESLPSNPAERLTAESRTRAKAAFARVQKALCEVTK</sequence>
<proteinExistence type="predicted"/>
<dbReference type="KEGG" id="tim:GMBLW1_52110"/>
<gene>
    <name evidence="1" type="ORF">GMBLW1_52110</name>
</gene>
<name>A0A6C2YSX1_9BACT</name>
<protein>
    <submittedName>
        <fullName evidence="1">Uncharacterized protein</fullName>
    </submittedName>
</protein>
<accession>A0A6C2YSX1</accession>
<dbReference type="RefSeq" id="WP_162659125.1">
    <property type="nucleotide sequence ID" value="NZ_LR593887.1"/>
</dbReference>
<dbReference type="EMBL" id="LR593887">
    <property type="protein sequence ID" value="VTS05331.1"/>
    <property type="molecule type" value="Genomic_DNA"/>
</dbReference>
<dbReference type="EMBL" id="LR586016">
    <property type="protein sequence ID" value="VIP03982.1"/>
    <property type="molecule type" value="Genomic_DNA"/>
</dbReference>